<reference evidence="6" key="1">
    <citation type="submission" date="2020-10" db="EMBL/GenBank/DDBJ databases">
        <authorList>
            <person name="Gilroy R."/>
        </authorList>
    </citation>
    <scope>NUCLEOTIDE SEQUENCE</scope>
    <source>
        <strain evidence="6">ChiHjej12B11-29160</strain>
    </source>
</reference>
<evidence type="ECO:0000313" key="6">
    <source>
        <dbReference type="EMBL" id="HIU24164.1"/>
    </source>
</evidence>
<dbReference type="Gene3D" id="2.40.30.10">
    <property type="entry name" value="Translation factors"/>
    <property type="match status" value="1"/>
</dbReference>
<evidence type="ECO:0000259" key="5">
    <source>
        <dbReference type="Pfam" id="PF22780"/>
    </source>
</evidence>
<dbReference type="Pfam" id="PF22780">
    <property type="entry name" value="HI0933_like_1st"/>
    <property type="match status" value="1"/>
</dbReference>
<dbReference type="InterPro" id="IPR023166">
    <property type="entry name" value="BaiN-like_dom_sf"/>
</dbReference>
<dbReference type="NCBIfam" id="TIGR00275">
    <property type="entry name" value="aminoacetone oxidase family FAD-binding enzyme"/>
    <property type="match status" value="1"/>
</dbReference>
<name>A0A9D1HXH0_9ACTN</name>
<dbReference type="PANTHER" id="PTHR42887">
    <property type="entry name" value="OS12G0638800 PROTEIN"/>
    <property type="match status" value="1"/>
</dbReference>
<dbReference type="Gene3D" id="3.50.50.60">
    <property type="entry name" value="FAD/NAD(P)-binding domain"/>
    <property type="match status" value="1"/>
</dbReference>
<gene>
    <name evidence="6" type="ORF">IAD17_04520</name>
</gene>
<organism evidence="6 7">
    <name type="scientific">Candidatus Coprovicinus avistercoris</name>
    <dbReference type="NCBI Taxonomy" id="2840754"/>
    <lineage>
        <taxon>Bacteria</taxon>
        <taxon>Bacillati</taxon>
        <taxon>Actinomycetota</taxon>
        <taxon>Coriobacteriia</taxon>
        <taxon>Coriobacteriales</taxon>
        <taxon>Coriobacteriaceae</taxon>
        <taxon>Coriobacteriaceae incertae sedis</taxon>
        <taxon>Candidatus Coprovicinus</taxon>
    </lineage>
</organism>
<dbReference type="InterPro" id="IPR036188">
    <property type="entry name" value="FAD/NAD-bd_sf"/>
</dbReference>
<evidence type="ECO:0000259" key="4">
    <source>
        <dbReference type="Pfam" id="PF03486"/>
    </source>
</evidence>
<dbReference type="Pfam" id="PF03486">
    <property type="entry name" value="HI0933_like"/>
    <property type="match status" value="1"/>
</dbReference>
<keyword evidence="2" id="KW-0285">Flavoprotein</keyword>
<protein>
    <submittedName>
        <fullName evidence="6">Aminoacetone oxidase family FAD-binding enzyme</fullName>
    </submittedName>
</protein>
<feature type="domain" description="RsdA/BaiN/AoA(So)-like insert" evidence="5">
    <location>
        <begin position="195"/>
        <end position="305"/>
    </location>
</feature>
<evidence type="ECO:0000256" key="2">
    <source>
        <dbReference type="ARBA" id="ARBA00022630"/>
    </source>
</evidence>
<reference evidence="6" key="2">
    <citation type="journal article" date="2021" name="PeerJ">
        <title>Extensive microbial diversity within the chicken gut microbiome revealed by metagenomics and culture.</title>
        <authorList>
            <person name="Gilroy R."/>
            <person name="Ravi A."/>
            <person name="Getino M."/>
            <person name="Pursley I."/>
            <person name="Horton D.L."/>
            <person name="Alikhan N.F."/>
            <person name="Baker D."/>
            <person name="Gharbi K."/>
            <person name="Hall N."/>
            <person name="Watson M."/>
            <person name="Adriaenssens E.M."/>
            <person name="Foster-Nyarko E."/>
            <person name="Jarju S."/>
            <person name="Secka A."/>
            <person name="Antonio M."/>
            <person name="Oren A."/>
            <person name="Chaudhuri R.R."/>
            <person name="La Ragione R."/>
            <person name="Hildebrand F."/>
            <person name="Pallen M.J."/>
        </authorList>
    </citation>
    <scope>NUCLEOTIDE SEQUENCE</scope>
    <source>
        <strain evidence="6">ChiHjej12B11-29160</strain>
    </source>
</reference>
<dbReference type="Proteomes" id="UP000824078">
    <property type="component" value="Unassembled WGS sequence"/>
</dbReference>
<dbReference type="SUPFAM" id="SSF51905">
    <property type="entry name" value="FAD/NAD(P)-binding domain"/>
    <property type="match status" value="1"/>
</dbReference>
<dbReference type="InterPro" id="IPR057661">
    <property type="entry name" value="RsdA/BaiN/AoA(So)_Rossmann"/>
</dbReference>
<dbReference type="AlphaFoldDB" id="A0A9D1HXH0"/>
<comment type="cofactor">
    <cofactor evidence="1">
        <name>FAD</name>
        <dbReference type="ChEBI" id="CHEBI:57692"/>
    </cofactor>
</comment>
<keyword evidence="3" id="KW-0274">FAD</keyword>
<accession>A0A9D1HXH0</accession>
<evidence type="ECO:0000256" key="3">
    <source>
        <dbReference type="ARBA" id="ARBA00022827"/>
    </source>
</evidence>
<dbReference type="PRINTS" id="PR00411">
    <property type="entry name" value="PNDRDTASEI"/>
</dbReference>
<sequence>MPDTTDVCVIGGGPAGLTAALYAAKKGARVVVLERADTCGKTILATGNGRCNFANEQLLPERYNNPSFVKQILDNGLAQILELFQSCGMAWTSIEERLYPMSLSAASVRDVLLGAVAEQPVILASLREVLAITNISQQAKYEITYTDPQPCTTSAVNTRTLIASSVIIACGGALTGAAHTSDIAQALNLTSTPTRPGLCALTCSMPVELKQADGRRAHCLATLVRNNQPLVQESGEVLFRSYGLSGVVIFDLSRFVQSGDEIVLDLAPSLSKATIQTLCSHTHAPAHTLSGIVDPVLAQALESYAHAAASSDPVQLIKELRFRVEGAADKTHAQITCGGLATDSFDPTTLEAYALPGCFACGEALNIDGACGGFNLAWAWLSGMRAGNEAAHYSSNRHS</sequence>
<dbReference type="PANTHER" id="PTHR42887:SF2">
    <property type="entry name" value="OS12G0638800 PROTEIN"/>
    <property type="match status" value="1"/>
</dbReference>
<dbReference type="SUPFAM" id="SSF160996">
    <property type="entry name" value="HI0933 insert domain-like"/>
    <property type="match status" value="1"/>
</dbReference>
<dbReference type="Gene3D" id="1.10.8.260">
    <property type="entry name" value="HI0933 insert domain-like"/>
    <property type="match status" value="1"/>
</dbReference>
<dbReference type="PRINTS" id="PR00368">
    <property type="entry name" value="FADPNR"/>
</dbReference>
<dbReference type="InterPro" id="IPR055178">
    <property type="entry name" value="RsdA/BaiN/AoA(So)-like_dom"/>
</dbReference>
<feature type="domain" description="RsdA/BaiN/AoA(So)-like Rossmann fold-like" evidence="4">
    <location>
        <begin position="6"/>
        <end position="388"/>
    </location>
</feature>
<comment type="caution">
    <text evidence="6">The sequence shown here is derived from an EMBL/GenBank/DDBJ whole genome shotgun (WGS) entry which is preliminary data.</text>
</comment>
<dbReference type="InterPro" id="IPR004792">
    <property type="entry name" value="BaiN-like"/>
</dbReference>
<evidence type="ECO:0000256" key="1">
    <source>
        <dbReference type="ARBA" id="ARBA00001974"/>
    </source>
</evidence>
<proteinExistence type="predicted"/>
<dbReference type="EMBL" id="DVMQ01000014">
    <property type="protein sequence ID" value="HIU24164.1"/>
    <property type="molecule type" value="Genomic_DNA"/>
</dbReference>
<evidence type="ECO:0000313" key="7">
    <source>
        <dbReference type="Proteomes" id="UP000824078"/>
    </source>
</evidence>